<keyword evidence="2" id="KW-1185">Reference proteome</keyword>
<dbReference type="Proteomes" id="UP001194746">
    <property type="component" value="Unassembled WGS sequence"/>
</dbReference>
<dbReference type="AlphaFoldDB" id="A0AAD4CFZ2"/>
<dbReference type="EMBL" id="VCAU01000104">
    <property type="protein sequence ID" value="KAF9885108.1"/>
    <property type="molecule type" value="Genomic_DNA"/>
</dbReference>
<organism evidence="1 2">
    <name type="scientific">Aspergillus nanangensis</name>
    <dbReference type="NCBI Taxonomy" id="2582783"/>
    <lineage>
        <taxon>Eukaryota</taxon>
        <taxon>Fungi</taxon>
        <taxon>Dikarya</taxon>
        <taxon>Ascomycota</taxon>
        <taxon>Pezizomycotina</taxon>
        <taxon>Eurotiomycetes</taxon>
        <taxon>Eurotiomycetidae</taxon>
        <taxon>Eurotiales</taxon>
        <taxon>Aspergillaceae</taxon>
        <taxon>Aspergillus</taxon>
        <taxon>Aspergillus subgen. Circumdati</taxon>
    </lineage>
</organism>
<protein>
    <submittedName>
        <fullName evidence="1">Uncharacterized protein</fullName>
    </submittedName>
</protein>
<name>A0AAD4CFZ2_ASPNN</name>
<comment type="caution">
    <text evidence="1">The sequence shown here is derived from an EMBL/GenBank/DDBJ whole genome shotgun (WGS) entry which is preliminary data.</text>
</comment>
<evidence type="ECO:0000313" key="1">
    <source>
        <dbReference type="EMBL" id="KAF9885108.1"/>
    </source>
</evidence>
<proteinExistence type="predicted"/>
<reference evidence="1" key="2">
    <citation type="submission" date="2020-02" db="EMBL/GenBank/DDBJ databases">
        <authorList>
            <person name="Gilchrist C.L.M."/>
            <person name="Chooi Y.-H."/>
        </authorList>
    </citation>
    <scope>NUCLEOTIDE SEQUENCE</scope>
    <source>
        <strain evidence="1">MST-FP2251</strain>
    </source>
</reference>
<sequence>MSGFLALPLEIREEVYRYVLVKPRIFTDTLPPPCLETNLRRSDAYLSPREDLTDTDIKKRSTTVDALRH</sequence>
<accession>A0AAD4CFZ2</accession>
<evidence type="ECO:0000313" key="2">
    <source>
        <dbReference type="Proteomes" id="UP001194746"/>
    </source>
</evidence>
<gene>
    <name evidence="1" type="ORF">FE257_000748</name>
</gene>
<reference evidence="1" key="1">
    <citation type="journal article" date="2019" name="Beilstein J. Org. Chem.">
        <title>Nanangenines: drimane sesquiterpenoids as the dominant metabolite cohort of a novel Australian fungus, Aspergillus nanangensis.</title>
        <authorList>
            <person name="Lacey H.J."/>
            <person name="Gilchrist C.L.M."/>
            <person name="Crombie A."/>
            <person name="Kalaitzis J.A."/>
            <person name="Vuong D."/>
            <person name="Rutledge P.J."/>
            <person name="Turner P."/>
            <person name="Pitt J.I."/>
            <person name="Lacey E."/>
            <person name="Chooi Y.H."/>
            <person name="Piggott A.M."/>
        </authorList>
    </citation>
    <scope>NUCLEOTIDE SEQUENCE</scope>
    <source>
        <strain evidence="1">MST-FP2251</strain>
    </source>
</reference>